<organism evidence="1 2">
    <name type="scientific">Aphis craccivora</name>
    <name type="common">Cowpea aphid</name>
    <dbReference type="NCBI Taxonomy" id="307492"/>
    <lineage>
        <taxon>Eukaryota</taxon>
        <taxon>Metazoa</taxon>
        <taxon>Ecdysozoa</taxon>
        <taxon>Arthropoda</taxon>
        <taxon>Hexapoda</taxon>
        <taxon>Insecta</taxon>
        <taxon>Pterygota</taxon>
        <taxon>Neoptera</taxon>
        <taxon>Paraneoptera</taxon>
        <taxon>Hemiptera</taxon>
        <taxon>Sternorrhyncha</taxon>
        <taxon>Aphidomorpha</taxon>
        <taxon>Aphidoidea</taxon>
        <taxon>Aphididae</taxon>
        <taxon>Aphidini</taxon>
        <taxon>Aphis</taxon>
        <taxon>Aphis</taxon>
    </lineage>
</organism>
<protein>
    <submittedName>
        <fullName evidence="1">MULE domain-containing protein</fullName>
    </submittedName>
</protein>
<comment type="caution">
    <text evidence="1">The sequence shown here is derived from an EMBL/GenBank/DDBJ whole genome shotgun (WGS) entry which is preliminary data.</text>
</comment>
<proteinExistence type="predicted"/>
<accession>A0A6G0YEL3</accession>
<evidence type="ECO:0000313" key="1">
    <source>
        <dbReference type="EMBL" id="KAF0754290.1"/>
    </source>
</evidence>
<reference evidence="1 2" key="1">
    <citation type="submission" date="2019-08" db="EMBL/GenBank/DDBJ databases">
        <title>Whole genome of Aphis craccivora.</title>
        <authorList>
            <person name="Voronova N.V."/>
            <person name="Shulinski R.S."/>
            <person name="Bandarenka Y.V."/>
            <person name="Zhorov D.G."/>
            <person name="Warner D."/>
        </authorList>
    </citation>
    <scope>NUCLEOTIDE SEQUENCE [LARGE SCALE GENOMIC DNA]</scope>
    <source>
        <strain evidence="1">180601</strain>
        <tissue evidence="1">Whole Body</tissue>
    </source>
</reference>
<keyword evidence="2" id="KW-1185">Reference proteome</keyword>
<sequence>MAAECPGPGTYAECCPSTAIISVDINENWLRSNIRHNHFPPFVDIPVAHLRRTIGIAGTTIRRLSNSIRHIYNNEIVENPDGAKNYTFLQCQSRVRRMRQCRRPQSVDTIEELANILSLNQNKSYASTLHRPPSRIFQETFEADEEVVGVIFFNLDAIKNISMNFYPSKLQEWTERLKQCLNVLLNLTKAAFEHFIKLMHTSNYFVSNWSAPFLVSSLSFPIVYALTSKMTEAASKPFFRVIRRVLPLNYAQLTIITDYERGLMTASVIRYCRRSLNRVFLLFQNNPEANRVLRMVLALPHLPAEIHQECRFTMSDGFRAIIEYVNQYDHISERLYNFLIGYIQRFWFDQIGSASITVFGIKRNVNLHCITLLSQIGRHPNISNIWDYLRKHNTKYQRFKYYVEMDQARRNHSIRNSVTRVNRADAAYRIKNYIQILNKDNYILMFLRRAGHTMIV</sequence>
<dbReference type="AlphaFoldDB" id="A0A6G0YEL3"/>
<evidence type="ECO:0000313" key="2">
    <source>
        <dbReference type="Proteomes" id="UP000478052"/>
    </source>
</evidence>
<dbReference type="OrthoDB" id="6590289at2759"/>
<gene>
    <name evidence="1" type="ORF">FWK35_00017184</name>
</gene>
<dbReference type="Proteomes" id="UP000478052">
    <property type="component" value="Unassembled WGS sequence"/>
</dbReference>
<dbReference type="EMBL" id="VUJU01004456">
    <property type="protein sequence ID" value="KAF0754290.1"/>
    <property type="molecule type" value="Genomic_DNA"/>
</dbReference>
<name>A0A6G0YEL3_APHCR</name>